<comment type="caution">
    <text evidence="1">The sequence shown here is derived from an EMBL/GenBank/DDBJ whole genome shotgun (WGS) entry which is preliminary data.</text>
</comment>
<evidence type="ECO:0000313" key="2">
    <source>
        <dbReference type="Proteomes" id="UP000265520"/>
    </source>
</evidence>
<name>A0A392VKS1_9FABA</name>
<protein>
    <submittedName>
        <fullName evidence="1">Uncharacterized protein</fullName>
    </submittedName>
</protein>
<feature type="non-terminal residue" evidence="1">
    <location>
        <position position="24"/>
    </location>
</feature>
<reference evidence="1 2" key="1">
    <citation type="journal article" date="2018" name="Front. Plant Sci.">
        <title>Red Clover (Trifolium pratense) and Zigzag Clover (T. medium) - A Picture of Genomic Similarities and Differences.</title>
        <authorList>
            <person name="Dluhosova J."/>
            <person name="Istvanek J."/>
            <person name="Nedelnik J."/>
            <person name="Repkova J."/>
        </authorList>
    </citation>
    <scope>NUCLEOTIDE SEQUENCE [LARGE SCALE GENOMIC DNA]</scope>
    <source>
        <strain evidence="2">cv. 10/8</strain>
        <tissue evidence="1">Leaf</tissue>
    </source>
</reference>
<keyword evidence="2" id="KW-1185">Reference proteome</keyword>
<accession>A0A392VKS1</accession>
<proteinExistence type="predicted"/>
<organism evidence="1 2">
    <name type="scientific">Trifolium medium</name>
    <dbReference type="NCBI Taxonomy" id="97028"/>
    <lineage>
        <taxon>Eukaryota</taxon>
        <taxon>Viridiplantae</taxon>
        <taxon>Streptophyta</taxon>
        <taxon>Embryophyta</taxon>
        <taxon>Tracheophyta</taxon>
        <taxon>Spermatophyta</taxon>
        <taxon>Magnoliopsida</taxon>
        <taxon>eudicotyledons</taxon>
        <taxon>Gunneridae</taxon>
        <taxon>Pentapetalae</taxon>
        <taxon>rosids</taxon>
        <taxon>fabids</taxon>
        <taxon>Fabales</taxon>
        <taxon>Fabaceae</taxon>
        <taxon>Papilionoideae</taxon>
        <taxon>50 kb inversion clade</taxon>
        <taxon>NPAAA clade</taxon>
        <taxon>Hologalegina</taxon>
        <taxon>IRL clade</taxon>
        <taxon>Trifolieae</taxon>
        <taxon>Trifolium</taxon>
    </lineage>
</organism>
<dbReference type="Proteomes" id="UP000265520">
    <property type="component" value="Unassembled WGS sequence"/>
</dbReference>
<evidence type="ECO:0000313" key="1">
    <source>
        <dbReference type="EMBL" id="MCI88053.1"/>
    </source>
</evidence>
<dbReference type="AlphaFoldDB" id="A0A392VKS1"/>
<dbReference type="EMBL" id="LXQA011182346">
    <property type="protein sequence ID" value="MCI88053.1"/>
    <property type="molecule type" value="Genomic_DNA"/>
</dbReference>
<sequence length="24" mass="2688">MCNPIRGSRNISVPNRGSLIEVFQ</sequence>